<protein>
    <submittedName>
        <fullName evidence="2">Uncharacterized protein</fullName>
    </submittedName>
</protein>
<evidence type="ECO:0000313" key="3">
    <source>
        <dbReference type="Proteomes" id="UP000253426"/>
    </source>
</evidence>
<gene>
    <name evidence="2" type="ORF">DES53_11724</name>
</gene>
<dbReference type="AlphaFoldDB" id="A0A366H4M1"/>
<name>A0A366H4M1_9BACT</name>
<reference evidence="2 3" key="1">
    <citation type="submission" date="2018-06" db="EMBL/GenBank/DDBJ databases">
        <title>Genomic Encyclopedia of Type Strains, Phase IV (KMG-IV): sequencing the most valuable type-strain genomes for metagenomic binning, comparative biology and taxonomic classification.</title>
        <authorList>
            <person name="Goeker M."/>
        </authorList>
    </citation>
    <scope>NUCLEOTIDE SEQUENCE [LARGE SCALE GENOMIC DNA]</scope>
    <source>
        <strain evidence="2 3">DSM 25532</strain>
    </source>
</reference>
<sequence length="75" mass="8847">MWYDSLGMARTLCEWKKSEIVDDLEELAEIVRDPRYVCRKCARAAHKDKHLCKPMALPRDPSREHDEHQHVETGD</sequence>
<comment type="caution">
    <text evidence="2">The sequence shown here is derived from an EMBL/GenBank/DDBJ whole genome shotgun (WGS) entry which is preliminary data.</text>
</comment>
<keyword evidence="3" id="KW-1185">Reference proteome</keyword>
<organism evidence="2 3">
    <name type="scientific">Roseimicrobium gellanilyticum</name>
    <dbReference type="NCBI Taxonomy" id="748857"/>
    <lineage>
        <taxon>Bacteria</taxon>
        <taxon>Pseudomonadati</taxon>
        <taxon>Verrucomicrobiota</taxon>
        <taxon>Verrucomicrobiia</taxon>
        <taxon>Verrucomicrobiales</taxon>
        <taxon>Verrucomicrobiaceae</taxon>
        <taxon>Roseimicrobium</taxon>
    </lineage>
</organism>
<evidence type="ECO:0000313" key="2">
    <source>
        <dbReference type="EMBL" id="RBP36335.1"/>
    </source>
</evidence>
<accession>A0A366H4M1</accession>
<dbReference type="RefSeq" id="WP_211325734.1">
    <property type="nucleotide sequence ID" value="NZ_QNRR01000017.1"/>
</dbReference>
<dbReference type="Proteomes" id="UP000253426">
    <property type="component" value="Unassembled WGS sequence"/>
</dbReference>
<dbReference type="EMBL" id="QNRR01000017">
    <property type="protein sequence ID" value="RBP36335.1"/>
    <property type="molecule type" value="Genomic_DNA"/>
</dbReference>
<proteinExistence type="predicted"/>
<feature type="compositionally biased region" description="Basic and acidic residues" evidence="1">
    <location>
        <begin position="60"/>
        <end position="75"/>
    </location>
</feature>
<evidence type="ECO:0000256" key="1">
    <source>
        <dbReference type="SAM" id="MobiDB-lite"/>
    </source>
</evidence>
<feature type="region of interest" description="Disordered" evidence="1">
    <location>
        <begin position="54"/>
        <end position="75"/>
    </location>
</feature>